<proteinExistence type="predicted"/>
<organism evidence="2 3">
    <name type="scientific">Apatococcus lobatus</name>
    <dbReference type="NCBI Taxonomy" id="904363"/>
    <lineage>
        <taxon>Eukaryota</taxon>
        <taxon>Viridiplantae</taxon>
        <taxon>Chlorophyta</taxon>
        <taxon>core chlorophytes</taxon>
        <taxon>Trebouxiophyceae</taxon>
        <taxon>Chlorellales</taxon>
        <taxon>Chlorellaceae</taxon>
        <taxon>Apatococcus</taxon>
    </lineage>
</organism>
<feature type="compositionally biased region" description="Polar residues" evidence="1">
    <location>
        <begin position="56"/>
        <end position="65"/>
    </location>
</feature>
<feature type="compositionally biased region" description="Polar residues" evidence="1">
    <location>
        <begin position="15"/>
        <end position="26"/>
    </location>
</feature>
<comment type="caution">
    <text evidence="2">The sequence shown here is derived from an EMBL/GenBank/DDBJ whole genome shotgun (WGS) entry which is preliminary data.</text>
</comment>
<feature type="region of interest" description="Disordered" evidence="1">
    <location>
        <begin position="395"/>
        <end position="462"/>
    </location>
</feature>
<evidence type="ECO:0000256" key="1">
    <source>
        <dbReference type="SAM" id="MobiDB-lite"/>
    </source>
</evidence>
<dbReference type="Proteomes" id="UP001438707">
    <property type="component" value="Unassembled WGS sequence"/>
</dbReference>
<gene>
    <name evidence="2" type="ORF">WJX74_004055</name>
</gene>
<feature type="compositionally biased region" description="Polar residues" evidence="1">
    <location>
        <begin position="824"/>
        <end position="846"/>
    </location>
</feature>
<feature type="compositionally biased region" description="Pro residues" evidence="1">
    <location>
        <begin position="401"/>
        <end position="416"/>
    </location>
</feature>
<evidence type="ECO:0000313" key="2">
    <source>
        <dbReference type="EMBL" id="KAK9842895.1"/>
    </source>
</evidence>
<feature type="region of interest" description="Disordered" evidence="1">
    <location>
        <begin position="633"/>
        <end position="854"/>
    </location>
</feature>
<feature type="compositionally biased region" description="Polar residues" evidence="1">
    <location>
        <begin position="662"/>
        <end position="675"/>
    </location>
</feature>
<evidence type="ECO:0000313" key="3">
    <source>
        <dbReference type="Proteomes" id="UP001438707"/>
    </source>
</evidence>
<protein>
    <submittedName>
        <fullName evidence="2">Uncharacterized protein</fullName>
    </submittedName>
</protein>
<keyword evidence="3" id="KW-1185">Reference proteome</keyword>
<feature type="compositionally biased region" description="Pro residues" evidence="1">
    <location>
        <begin position="760"/>
        <end position="771"/>
    </location>
</feature>
<feature type="compositionally biased region" description="Polar residues" evidence="1">
    <location>
        <begin position="80"/>
        <end position="96"/>
    </location>
</feature>
<feature type="compositionally biased region" description="Basic and acidic residues" evidence="1">
    <location>
        <begin position="735"/>
        <end position="748"/>
    </location>
</feature>
<dbReference type="AlphaFoldDB" id="A0AAW1S8Z3"/>
<dbReference type="EMBL" id="JALJOS010000002">
    <property type="protein sequence ID" value="KAK9842895.1"/>
    <property type="molecule type" value="Genomic_DNA"/>
</dbReference>
<accession>A0AAW1S8Z3</accession>
<name>A0AAW1S8Z3_9CHLO</name>
<reference evidence="2 3" key="1">
    <citation type="journal article" date="2024" name="Nat. Commun.">
        <title>Phylogenomics reveals the evolutionary origins of lichenization in chlorophyte algae.</title>
        <authorList>
            <person name="Puginier C."/>
            <person name="Libourel C."/>
            <person name="Otte J."/>
            <person name="Skaloud P."/>
            <person name="Haon M."/>
            <person name="Grisel S."/>
            <person name="Petersen M."/>
            <person name="Berrin J.G."/>
            <person name="Delaux P.M."/>
            <person name="Dal Grande F."/>
            <person name="Keller J."/>
        </authorList>
    </citation>
    <scope>NUCLEOTIDE SEQUENCE [LARGE SCALE GENOMIC DNA]</scope>
    <source>
        <strain evidence="2 3">SAG 2145</strain>
    </source>
</reference>
<feature type="compositionally biased region" description="Polar residues" evidence="1">
    <location>
        <begin position="206"/>
        <end position="228"/>
    </location>
</feature>
<sequence length="953" mass="102140">MPGGQSHQAGHGRDGTNSQGYQSLSQAVIGLHQSPSRALRSPRQAKRRAVLAGAYDSSSQDQLGSQRKYVYGDPDAGALSQLSDIITLESSQQGPAEQQAPAKEENAPLPINPDSLQGSLPHLSQEFPDSFNMQSQPAPDFDNAEAVPSQSSRPGFSAMSDLPGPGEALANALKGSHAPDWQQQPSLRDHEDLQTGQESSHLHPLTSGNFRHQHIPISSQPMVPTSINLPPPSHHFAPAGSNSDLTGMAHATPSAGYPPTSAAVQGPLKAKATRRGPMDEMRQLVRILVKLIPHSVDHIATSEEGGGGNRISEEQIKVYLDSTLGDAPRPAWGIPNGWGDYVAVLFSWATGVPITRDQAMRCAKREPGRSWEALDSELAKLGLYPASWTLPLNREGLGPAPEAPLPSLPAPQPSQPLPSSSRRLSEERGPVPVPASGRRRAPQHAAAGQAHRRAAPPLTEEDHLPELELYTRAHRLLLAASHKIGSTPIEHSEPVIKARNDIRLVWNSILERSGHMAPHCSAAEMLHYPVSAPSSQDIMYAPTHLSGYPVHGSSEAVPVSHFRSAYPVMLRGADGKMSQAYQLMPSQEAMPAAAFLEAPPLTLPTSYEQGGASCLSQPLSPNQLLLSQPAFHSFSPPSQLRVAPLDSTAVEHPRRRKRKAATTLQFGSGPASQAHRSLENGHSPRLASPSVEQPWVEEDAAQDHEATPSTDNEQDAEDQSRAGSHPHADTQPLPDAHHHMDSQPHIEGSHSQPNFGAFPPVGPYDGPPLYKPSPVKHKRQANGVRGGRASPSKGMKGQGRRSGQQAQHAYDLTSHHCEREDGSVSPSGGKQSMNASNDGSSQSQSVEPVLLDGPLPASNTLPHFAGYLALPSNALHFTGPGLLSVSAGPPALVQVPEGGSRHHPKHFSRAVKRETEFRPDNDQDCPDNLSRMQPEPHVRTNAALRPSISAMLH</sequence>
<feature type="region of interest" description="Disordered" evidence="1">
    <location>
        <begin position="1"/>
        <end position="267"/>
    </location>
</feature>
<feature type="compositionally biased region" description="Basic and acidic residues" evidence="1">
    <location>
        <begin position="813"/>
        <end position="822"/>
    </location>
</feature>